<feature type="compositionally biased region" description="Pro residues" evidence="1">
    <location>
        <begin position="535"/>
        <end position="549"/>
    </location>
</feature>
<evidence type="ECO:0000313" key="3">
    <source>
        <dbReference type="Proteomes" id="UP000297245"/>
    </source>
</evidence>
<feature type="compositionally biased region" description="Low complexity" evidence="1">
    <location>
        <begin position="403"/>
        <end position="412"/>
    </location>
</feature>
<dbReference type="AlphaFoldDB" id="A0A4S8MPY3"/>
<dbReference type="OrthoDB" id="3033167at2759"/>
<evidence type="ECO:0000313" key="2">
    <source>
        <dbReference type="EMBL" id="THV05073.1"/>
    </source>
</evidence>
<reference evidence="2 3" key="1">
    <citation type="journal article" date="2019" name="Nat. Ecol. Evol.">
        <title>Megaphylogeny resolves global patterns of mushroom evolution.</title>
        <authorList>
            <person name="Varga T."/>
            <person name="Krizsan K."/>
            <person name="Foldi C."/>
            <person name="Dima B."/>
            <person name="Sanchez-Garcia M."/>
            <person name="Sanchez-Ramirez S."/>
            <person name="Szollosi G.J."/>
            <person name="Szarkandi J.G."/>
            <person name="Papp V."/>
            <person name="Albert L."/>
            <person name="Andreopoulos W."/>
            <person name="Angelini C."/>
            <person name="Antonin V."/>
            <person name="Barry K.W."/>
            <person name="Bougher N.L."/>
            <person name="Buchanan P."/>
            <person name="Buyck B."/>
            <person name="Bense V."/>
            <person name="Catcheside P."/>
            <person name="Chovatia M."/>
            <person name="Cooper J."/>
            <person name="Damon W."/>
            <person name="Desjardin D."/>
            <person name="Finy P."/>
            <person name="Geml J."/>
            <person name="Haridas S."/>
            <person name="Hughes K."/>
            <person name="Justo A."/>
            <person name="Karasinski D."/>
            <person name="Kautmanova I."/>
            <person name="Kiss B."/>
            <person name="Kocsube S."/>
            <person name="Kotiranta H."/>
            <person name="LaButti K.M."/>
            <person name="Lechner B.E."/>
            <person name="Liimatainen K."/>
            <person name="Lipzen A."/>
            <person name="Lukacs Z."/>
            <person name="Mihaltcheva S."/>
            <person name="Morgado L.N."/>
            <person name="Niskanen T."/>
            <person name="Noordeloos M.E."/>
            <person name="Ohm R.A."/>
            <person name="Ortiz-Santana B."/>
            <person name="Ovrebo C."/>
            <person name="Racz N."/>
            <person name="Riley R."/>
            <person name="Savchenko A."/>
            <person name="Shiryaev A."/>
            <person name="Soop K."/>
            <person name="Spirin V."/>
            <person name="Szebenyi C."/>
            <person name="Tomsovsky M."/>
            <person name="Tulloss R.E."/>
            <person name="Uehling J."/>
            <person name="Grigoriev I.V."/>
            <person name="Vagvolgyi C."/>
            <person name="Papp T."/>
            <person name="Martin F.M."/>
            <person name="Miettinen O."/>
            <person name="Hibbett D.S."/>
            <person name="Nagy L.G."/>
        </authorList>
    </citation>
    <scope>NUCLEOTIDE SEQUENCE [LARGE SCALE GENOMIC DNA]</scope>
    <source>
        <strain evidence="2 3">CBS 962.96</strain>
    </source>
</reference>
<protein>
    <submittedName>
        <fullName evidence="2">Uncharacterized protein</fullName>
    </submittedName>
</protein>
<evidence type="ECO:0000256" key="1">
    <source>
        <dbReference type="SAM" id="MobiDB-lite"/>
    </source>
</evidence>
<dbReference type="EMBL" id="ML179051">
    <property type="protein sequence ID" value="THV05073.1"/>
    <property type="molecule type" value="Genomic_DNA"/>
</dbReference>
<feature type="compositionally biased region" description="Polar residues" evidence="1">
    <location>
        <begin position="499"/>
        <end position="510"/>
    </location>
</feature>
<keyword evidence="3" id="KW-1185">Reference proteome</keyword>
<feature type="region of interest" description="Disordered" evidence="1">
    <location>
        <begin position="402"/>
        <end position="444"/>
    </location>
</feature>
<sequence>MVERMNISYHLPTRPDRSRKRAYSTGSSSVSSNAMPRTPVDSYDGLQVGALGDDFSLIKMGKKMPGVEQDENEGFPKKRCKLMLPTWLEDTFSTLNKGHPLRLLLPPPSPNNDPVQSISSSREDVTENVFAFQAPPSPPPSINPPKVEGPVIVEDSDRFLHSQIVNATEQNDTSSLSVPPFSTPGPASSIAPPSPPNIRMSTLHACFAPEFFSEYAPSLSAPQPPTIFHPGGRSSEPSASTTASRDTKSIYQVSNTGFSSSEHFSPVRSHNNAFEFELPSSKSPVHINSHEPGFDRDRPNKLKSDLDLDSNMSLMSDAFTTPGPGYYSSRPLYFESPTEDTSFDPALCIDPLAIDFQWTPFDRKETNKDTTGTQDTKALSLPVISSFSLSKYTQDMIGSLPPSSDAFSSESSAAREECAAGPSSHDSQPIHSGSSAQSMSNDLPIVSSSDDFNFDYPLKNSTEATRLCRAPYEIELEMQRFFLDEEKAPPRHDQDDPRQTTSQNPLTASPTPQPRPRTRIDSGLSVSGTPNPFRFAPPTPSPALLPPPSFSQMSQGTDISTVVYSREQNTSIHSNATRSHFQDVTGAVSKKDKRLCMSSSQPQSHKSPKLRSSAKSKPMLEPTNSSPNHSAAPKVKTESKPSKSKVLAALDELEKTAGGPSLSQDTIESWSEDD</sequence>
<feature type="compositionally biased region" description="Basic and acidic residues" evidence="1">
    <location>
        <begin position="487"/>
        <end position="498"/>
    </location>
</feature>
<proteinExistence type="predicted"/>
<feature type="region of interest" description="Disordered" evidence="1">
    <location>
        <begin position="487"/>
        <end position="555"/>
    </location>
</feature>
<feature type="region of interest" description="Disordered" evidence="1">
    <location>
        <begin position="222"/>
        <end position="248"/>
    </location>
</feature>
<feature type="compositionally biased region" description="Polar residues" evidence="1">
    <location>
        <begin position="24"/>
        <end position="35"/>
    </location>
</feature>
<gene>
    <name evidence="2" type="ORF">K435DRAFT_136212</name>
</gene>
<accession>A0A4S8MPY3</accession>
<feature type="compositionally biased region" description="Polar residues" evidence="1">
    <location>
        <begin position="661"/>
        <end position="674"/>
    </location>
</feature>
<feature type="region of interest" description="Disordered" evidence="1">
    <location>
        <begin position="1"/>
        <end position="38"/>
    </location>
</feature>
<organism evidence="2 3">
    <name type="scientific">Dendrothele bispora (strain CBS 962.96)</name>
    <dbReference type="NCBI Taxonomy" id="1314807"/>
    <lineage>
        <taxon>Eukaryota</taxon>
        <taxon>Fungi</taxon>
        <taxon>Dikarya</taxon>
        <taxon>Basidiomycota</taxon>
        <taxon>Agaricomycotina</taxon>
        <taxon>Agaricomycetes</taxon>
        <taxon>Agaricomycetidae</taxon>
        <taxon>Agaricales</taxon>
        <taxon>Agaricales incertae sedis</taxon>
        <taxon>Dendrothele</taxon>
    </lineage>
</organism>
<name>A0A4S8MPY3_DENBC</name>
<dbReference type="Proteomes" id="UP000297245">
    <property type="component" value="Unassembled WGS sequence"/>
</dbReference>
<feature type="region of interest" description="Disordered" evidence="1">
    <location>
        <begin position="169"/>
        <end position="191"/>
    </location>
</feature>
<feature type="region of interest" description="Disordered" evidence="1">
    <location>
        <begin position="573"/>
        <end position="674"/>
    </location>
</feature>
<feature type="compositionally biased region" description="Polar residues" evidence="1">
    <location>
        <begin position="235"/>
        <end position="248"/>
    </location>
</feature>
<feature type="compositionally biased region" description="Polar residues" evidence="1">
    <location>
        <begin position="424"/>
        <end position="444"/>
    </location>
</feature>